<name>A0A0S2LPX8_9CHLO</name>
<sequence>MLFFLSLVTSVKDYIEVVNKLVESDVNSISTYNDLGTLLTYFILSIKEFFGNFFSHIWSLPILIPDIASAMISEVSVLDKYFQNAFNFLETPASSSIQIDWRSEIDWQATLGNNKQNVFLYALEKFSLGFINSLFLWLPTSVSHVILLRRFVIQGLEIGYIAGLGTIAGNFIWIFSVIFGLRFFVIPWLSLDSLRYILGFFLLIKYMWDNYKEGRIVLEDLSKWKVFSLSMLLALTEQTSIYPFISNMSFGPQSSILETFSSKNLSEFVLIHGAYLSGILIGCLSLLHFMCWFWENPAFKIYMWMLSSLKISTSSYYKFINFVFLYLTMICAICSIPYYGLDYSITNPLGFVHEDRMFGIETRRPGQKPLLESSFLYTKASDRNGRGKRGRRSRAERWKKRLDKYRAFDASLYDQGIYDLFTIEDLNYGFDRFWLRRKMRQHVGKFRIALTRGLLLKFKKQVIKPSIESAKSPRIEFFRILFEQAYHPTFHEFSKKIVTNQNKTSQQKNTIIANSPLGFGSKASLYRLPEKEIQPNGNEIQKKHLINQYSTLRKFTRKLSTRINKSLVKKDTRKVENSKTLSTFLWKYNSDHSKAFNNFKYEIKTAPIEKLGAKDRNYLMLKSNVLKAIPNSDDTSLIFKNKLENQKIGRTKLLHPIKYYLEKEKSFQRKFNFYGVNLYRKFSIENNAPFFRVIMKRLFYYYKPTSRLERTLQVSKQHNIRRKGWRIPRKLIPPVAFIETSTKEKIESGERIVNTTEKEISKQALVSTNPTYSYSVLGKRASRYRSEIYRDVLQHWYYSPFNRLLLKLDVDSFISRQPKAHFLTNKEERLLHLRRFLLSEHYDTLRWYTYMQHYRTMKARIGGTKSFASRIYNQQFAGTFKKIRHLFAITPSLTDQTILKYDQPLFNEFAKPSYYHEELQTVQNKKCEVNNLDITPCLIKQYFEKSEPIKTKYIEQLLHDKNSNQLTTYIVSDSILAAQNSQPLLQEKNEDETVWKLFNKFKKHVFDKELLKKYITRKVDKNQMKKKTSEIKNKLLKERLLNFEQKKIESSKNIQSLVDFTSEDTNKKDKNNLFKNIQNFFHHDLSKKIDLKYLKKREKTEEFWKEKSTLNRTKMKTRKDLGYLYKVKMKKKKAAQQDKKLYTTQEYLMIEERQNIAGEILDMKIYNMLKQKRQERTKKILERHKKQKRQKRDEDKESENNFYYNQGPVPFYEKGLAKEFLSQPNIIKKPKILKKVNIKLHDTNEPAVLPTNSTKENEAKKRTAYVKEYWRISKKSKRMRIPKYFYVNKKLKKIKKQMKRSKAKAKLENWWWKSSIMNPSTTKENQLEEKQSLWQIEKDRTIQEKISILSNLDIIERDKNFNKNFIEKVQQETFNSQSLSNSLESITPKTFPFYAGWDESLRKFVITNRLLSRQDMSDDSFFQGLNNHTTLAWRIPFSTYDQDLYFIVGRQGFAPIKWRRIEFRHSLLQSWKKLREKLDSQNLNIFNQNPIPESTINNNRKIQLSKIRLIQKRYHRFRTLKIGQPFLGQSGQLLNEVLPTHYLYVFSKENRFDRDRYISPRMRKYSESPKKTDLQSGESRLEFTLRRRTQARRKYHKKRQTNIVGQLIPRRRKFYGEKEDLERWRPYSRERIPVKSKQKMGSTITRVRQSKRRIVRNIIKPNLRLAPYAGGFLWPGDYFRLEQIKLPKFEKDSTLKTQRKTIKRKKQTLGEYLMYQNQPKKYLIQRHNIKVIKNKLKKAQRNF</sequence>
<feature type="transmembrane region" description="Helical" evidence="2">
    <location>
        <begin position="185"/>
        <end position="204"/>
    </location>
</feature>
<gene>
    <name evidence="3" type="primary">ycf1</name>
</gene>
<dbReference type="EMBL" id="KT625419">
    <property type="protein sequence ID" value="ALO63394.1"/>
    <property type="molecule type" value="Genomic_DNA"/>
</dbReference>
<geneLocation type="chloroplast" evidence="3"/>
<feature type="transmembrane region" description="Helical" evidence="2">
    <location>
        <begin position="224"/>
        <end position="245"/>
    </location>
</feature>
<feature type="region of interest" description="Disordered" evidence="1">
    <location>
        <begin position="1178"/>
        <end position="1202"/>
    </location>
</feature>
<organism evidence="3">
    <name type="scientific">Carteria sp. SAG 8-5</name>
    <dbReference type="NCBI Taxonomy" id="1756294"/>
    <lineage>
        <taxon>Eukaryota</taxon>
        <taxon>Viridiplantae</taxon>
        <taxon>Chlorophyta</taxon>
        <taxon>core chlorophytes</taxon>
        <taxon>Chlorophyceae</taxon>
        <taxon>CS clade</taxon>
        <taxon>Chlamydomonadales</taxon>
        <taxon>Chlamydomonadaceae</taxon>
        <taxon>Carteria</taxon>
    </lineage>
</organism>
<evidence type="ECO:0000256" key="1">
    <source>
        <dbReference type="SAM" id="MobiDB-lite"/>
    </source>
</evidence>
<reference evidence="3" key="1">
    <citation type="journal article" date="2015" name="BMC Evol. Biol.">
        <title>Chloroplast phylogenomic analysis of chlorophyte green algae identifies a novel lineage sister to the Sphaeropleales (Chlorophyceae).</title>
        <authorList>
            <person name="Lemieux C."/>
            <person name="Vincent A.T."/>
            <person name="Labarre A."/>
            <person name="Otis C."/>
            <person name="Turmel M."/>
        </authorList>
    </citation>
    <scope>NUCLEOTIDE SEQUENCE</scope>
</reference>
<evidence type="ECO:0000313" key="3">
    <source>
        <dbReference type="EMBL" id="ALO63394.1"/>
    </source>
</evidence>
<accession>A0A0S2LPX8</accession>
<evidence type="ECO:0000256" key="2">
    <source>
        <dbReference type="SAM" id="Phobius"/>
    </source>
</evidence>
<feature type="compositionally biased region" description="Basic residues" evidence="1">
    <location>
        <begin position="1181"/>
        <end position="1190"/>
    </location>
</feature>
<keyword evidence="2" id="KW-0812">Transmembrane</keyword>
<feature type="transmembrane region" description="Helical" evidence="2">
    <location>
        <begin position="269"/>
        <end position="294"/>
    </location>
</feature>
<protein>
    <submittedName>
        <fullName evidence="3">Hypothetical chloroplast RF1</fullName>
    </submittedName>
</protein>
<keyword evidence="3" id="KW-0934">Plastid</keyword>
<keyword evidence="2" id="KW-1133">Transmembrane helix</keyword>
<keyword evidence="3" id="KW-0150">Chloroplast</keyword>
<feature type="transmembrane region" description="Helical" evidence="2">
    <location>
        <begin position="160"/>
        <end position="179"/>
    </location>
</feature>
<feature type="transmembrane region" description="Helical" evidence="2">
    <location>
        <begin position="126"/>
        <end position="148"/>
    </location>
</feature>
<proteinExistence type="predicted"/>
<feature type="transmembrane region" description="Helical" evidence="2">
    <location>
        <begin position="315"/>
        <end position="339"/>
    </location>
</feature>
<keyword evidence="2" id="KW-0472">Membrane</keyword>